<dbReference type="InterPro" id="IPR013738">
    <property type="entry name" value="Beta_galactosidase_Trimer"/>
</dbReference>
<sequence length="701" mass="75624">MALTDANLPADPTVPTSGPSPDDAPGGRPGWPTGLQGFGYGGDYNPEQWPQVTRLEDVELMVEAGVTIVSVAIFAWATIEPAEGEHHFEWLDETMDRLHAAGIRVALATATASPPPWLTARHPEILPQTADGTVLWQGGRQSYSVTHPLFREYALRMATLVAERYATHPALALWHVDNEIGCHVPRDYSDAAASAFRSWLAERYSTVEALNEAWGTAFWSQRYSAFEDVLPPRSAPTYANPTQQLDFDRFSSDALLGYYRDLRDALRVITPEVPITTNFMMSSATKGMDYYRWSPEVDVVANDHYTIASAADRHVELAFSADLSRGIAGGRPWILMEHSTSAVNWQPRNRPKLPGEMLRNSLAHVARGADAVMFFQWRQSKAGAEKFHSSMVPHAGRDTDVWRSTVTLGETLKKLAPVVGSTVRSRAALLFDYEAWWAGELDSHPTQQLRYTDEVLSTYTALWNRGVSTDVVHPSADLSGYDLVVVPTLYLVSDADAANVAAAAERGATVVVTYFSGIVDVNDHVRLGGYPGAFRTLLGVSTEEFYTLQEDETVHLSGSGERVAGTFAADLWTEKTHLRGATAVATYDDGPLAGLPAVTRAEVGAAGGSAWYVGARLNAAGVAAVVDAALADAGLTGEAEVPAGVEVVRRHAEDGTAYLFVLNHTAEDATVKTTGTDLLTGSPVDGSLSVPAAGVAVVQEA</sequence>
<dbReference type="InterPro" id="IPR013529">
    <property type="entry name" value="Glyco_hydro_42_N"/>
</dbReference>
<feature type="active site" description="Nucleophile" evidence="7">
    <location>
        <position position="337"/>
    </location>
</feature>
<evidence type="ECO:0000256" key="2">
    <source>
        <dbReference type="ARBA" id="ARBA00005940"/>
    </source>
</evidence>
<dbReference type="GO" id="GO:0004565">
    <property type="term" value="F:beta-galactosidase activity"/>
    <property type="evidence" value="ECO:0007669"/>
    <property type="project" value="UniProtKB-EC"/>
</dbReference>
<dbReference type="Pfam" id="PF08533">
    <property type="entry name" value="Glyco_hydro_42C"/>
    <property type="match status" value="1"/>
</dbReference>
<dbReference type="Pfam" id="PF08532">
    <property type="entry name" value="Glyco_hydro_42M"/>
    <property type="match status" value="1"/>
</dbReference>
<feature type="active site" description="Proton donor" evidence="7">
    <location>
        <position position="179"/>
    </location>
</feature>
<feature type="domain" description="Beta-galactosidase trimerisation" evidence="11">
    <location>
        <begin position="426"/>
        <end position="635"/>
    </location>
</feature>
<evidence type="ECO:0000313" key="13">
    <source>
        <dbReference type="EMBL" id="ACZ20624.1"/>
    </source>
</evidence>
<dbReference type="PANTHER" id="PTHR36447:SF1">
    <property type="entry name" value="BETA-GALACTOSIDASE GANA"/>
    <property type="match status" value="1"/>
</dbReference>
<dbReference type="InterPro" id="IPR017853">
    <property type="entry name" value="GH"/>
</dbReference>
<dbReference type="eggNOG" id="COG1874">
    <property type="taxonomic scope" value="Bacteria"/>
</dbReference>
<dbReference type="RefSeq" id="WP_012865693.1">
    <property type="nucleotide sequence ID" value="NC_013521.1"/>
</dbReference>
<dbReference type="SUPFAM" id="SSF52317">
    <property type="entry name" value="Class I glutamine amidotransferase-like"/>
    <property type="match status" value="1"/>
</dbReference>
<dbReference type="PANTHER" id="PTHR36447">
    <property type="entry name" value="BETA-GALACTOSIDASE GANA"/>
    <property type="match status" value="1"/>
</dbReference>
<dbReference type="InterPro" id="IPR013780">
    <property type="entry name" value="Glyco_hydro_b"/>
</dbReference>
<accession>D1BB58</accession>
<feature type="domain" description="Beta-galactosidase C-terminal" evidence="12">
    <location>
        <begin position="644"/>
        <end position="700"/>
    </location>
</feature>
<dbReference type="EC" id="3.2.1.23" evidence="3 6"/>
<dbReference type="InterPro" id="IPR029062">
    <property type="entry name" value="Class_I_gatase-like"/>
</dbReference>
<evidence type="ECO:0000256" key="1">
    <source>
        <dbReference type="ARBA" id="ARBA00001412"/>
    </source>
</evidence>
<dbReference type="EMBL" id="CP001819">
    <property type="protein sequence ID" value="ACZ20624.1"/>
    <property type="molecule type" value="Genomic_DNA"/>
</dbReference>
<dbReference type="Gene3D" id="2.60.40.1180">
    <property type="entry name" value="Golgi alpha-mannosidase II"/>
    <property type="match status" value="1"/>
</dbReference>
<evidence type="ECO:0000256" key="9">
    <source>
        <dbReference type="SAM" id="MobiDB-lite"/>
    </source>
</evidence>
<dbReference type="InterPro" id="IPR003476">
    <property type="entry name" value="Glyco_hydro_42"/>
</dbReference>
<dbReference type="CDD" id="cd03143">
    <property type="entry name" value="A4_beta-galactosidase_middle_domain"/>
    <property type="match status" value="1"/>
</dbReference>
<feature type="binding site" evidence="8">
    <location>
        <position position="140"/>
    </location>
    <ligand>
        <name>substrate</name>
    </ligand>
</feature>
<evidence type="ECO:0000256" key="6">
    <source>
        <dbReference type="PIRNR" id="PIRNR001084"/>
    </source>
</evidence>
<dbReference type="GO" id="GO:0009341">
    <property type="term" value="C:beta-galactosidase complex"/>
    <property type="evidence" value="ECO:0007669"/>
    <property type="project" value="InterPro"/>
</dbReference>
<dbReference type="Gene3D" id="3.20.20.80">
    <property type="entry name" value="Glycosidases"/>
    <property type="match status" value="1"/>
</dbReference>
<keyword evidence="5 6" id="KW-0326">Glycosidase</keyword>
<feature type="binding site" evidence="8">
    <location>
        <position position="178"/>
    </location>
    <ligand>
        <name>substrate</name>
    </ligand>
</feature>
<dbReference type="CAZy" id="GH42">
    <property type="family name" value="Glycoside Hydrolase Family 42"/>
</dbReference>
<gene>
    <name evidence="13" type="ordered locus">Sked_06640</name>
</gene>
<evidence type="ECO:0000256" key="8">
    <source>
        <dbReference type="PIRSR" id="PIRSR001084-2"/>
    </source>
</evidence>
<keyword evidence="4 6" id="KW-0378">Hydrolase</keyword>
<dbReference type="SUPFAM" id="SSF51445">
    <property type="entry name" value="(Trans)glycosidases"/>
    <property type="match status" value="1"/>
</dbReference>
<dbReference type="Proteomes" id="UP000000322">
    <property type="component" value="Chromosome"/>
</dbReference>
<evidence type="ECO:0000256" key="4">
    <source>
        <dbReference type="ARBA" id="ARBA00022801"/>
    </source>
</evidence>
<dbReference type="Gene3D" id="3.40.50.880">
    <property type="match status" value="1"/>
</dbReference>
<dbReference type="GO" id="GO:0006012">
    <property type="term" value="P:galactose metabolic process"/>
    <property type="evidence" value="ECO:0007669"/>
    <property type="project" value="InterPro"/>
</dbReference>
<dbReference type="STRING" id="446469.Sked_06640"/>
<feature type="binding site" evidence="8">
    <location>
        <position position="345"/>
    </location>
    <ligand>
        <name>substrate</name>
    </ligand>
</feature>
<evidence type="ECO:0000256" key="5">
    <source>
        <dbReference type="ARBA" id="ARBA00023295"/>
    </source>
</evidence>
<evidence type="ECO:0000259" key="10">
    <source>
        <dbReference type="Pfam" id="PF02449"/>
    </source>
</evidence>
<comment type="similarity">
    <text evidence="2 6">Belongs to the glycosyl hydrolase 42 family.</text>
</comment>
<feature type="domain" description="Glycoside hydrolase family 42 N-terminal" evidence="10">
    <location>
        <begin position="43"/>
        <end position="415"/>
    </location>
</feature>
<dbReference type="HOGENOM" id="CLU_012430_1_1_11"/>
<name>D1BB58_SANKS</name>
<evidence type="ECO:0000259" key="11">
    <source>
        <dbReference type="Pfam" id="PF08532"/>
    </source>
</evidence>
<evidence type="ECO:0000256" key="7">
    <source>
        <dbReference type="PIRSR" id="PIRSR001084-1"/>
    </source>
</evidence>
<dbReference type="Pfam" id="PF02449">
    <property type="entry name" value="Glyco_hydro_42"/>
    <property type="match status" value="1"/>
</dbReference>
<evidence type="ECO:0000256" key="3">
    <source>
        <dbReference type="ARBA" id="ARBA00012756"/>
    </source>
</evidence>
<evidence type="ECO:0000313" key="14">
    <source>
        <dbReference type="Proteomes" id="UP000000322"/>
    </source>
</evidence>
<protein>
    <recommendedName>
        <fullName evidence="3 6">Beta-galactosidase</fullName>
        <shortName evidence="6">Beta-gal</shortName>
        <ecNumber evidence="3 6">3.2.1.23</ecNumber>
    </recommendedName>
</protein>
<dbReference type="PIRSF" id="PIRSF001084">
    <property type="entry name" value="B-galactosidase"/>
    <property type="match status" value="1"/>
</dbReference>
<dbReference type="OrthoDB" id="9800974at2"/>
<dbReference type="KEGG" id="ske:Sked_06640"/>
<reference evidence="13 14" key="1">
    <citation type="journal article" date="2009" name="Stand. Genomic Sci.">
        <title>Complete genome sequence of Sanguibacter keddieii type strain (ST-74).</title>
        <authorList>
            <person name="Ivanova N."/>
            <person name="Sikorski J."/>
            <person name="Sims D."/>
            <person name="Brettin T."/>
            <person name="Detter J.C."/>
            <person name="Han C."/>
            <person name="Lapidus A."/>
            <person name="Copeland A."/>
            <person name="Glavina Del Rio T."/>
            <person name="Nolan M."/>
            <person name="Chen F."/>
            <person name="Lucas S."/>
            <person name="Tice H."/>
            <person name="Cheng J.F."/>
            <person name="Bruce D."/>
            <person name="Goodwin L."/>
            <person name="Pitluck S."/>
            <person name="Pati A."/>
            <person name="Mavromatis K."/>
            <person name="Chen A."/>
            <person name="Palaniappan K."/>
            <person name="D'haeseleer P."/>
            <person name="Chain P."/>
            <person name="Bristow J."/>
            <person name="Eisen J.A."/>
            <person name="Markowitz V."/>
            <person name="Hugenholtz P."/>
            <person name="Goker M."/>
            <person name="Pukall R."/>
            <person name="Klenk H.P."/>
            <person name="Kyrpides N.C."/>
        </authorList>
    </citation>
    <scope>NUCLEOTIDE SEQUENCE [LARGE SCALE GENOMIC DNA]</scope>
    <source>
        <strain evidence="14">ATCC 51767 / DSM 10542 / NCFB 3025 / ST-74</strain>
    </source>
</reference>
<dbReference type="InterPro" id="IPR013739">
    <property type="entry name" value="Beta_galactosidase_C"/>
</dbReference>
<comment type="catalytic activity">
    <reaction evidence="1 6">
        <text>Hydrolysis of terminal non-reducing beta-D-galactose residues in beta-D-galactosides.</text>
        <dbReference type="EC" id="3.2.1.23"/>
    </reaction>
</comment>
<proteinExistence type="inferred from homology"/>
<feature type="region of interest" description="Disordered" evidence="9">
    <location>
        <begin position="1"/>
        <end position="43"/>
    </location>
</feature>
<organism evidence="13 14">
    <name type="scientific">Sanguibacter keddieii (strain ATCC 51767 / DSM 10542 / NCFB 3025 / ST-74)</name>
    <dbReference type="NCBI Taxonomy" id="446469"/>
    <lineage>
        <taxon>Bacteria</taxon>
        <taxon>Bacillati</taxon>
        <taxon>Actinomycetota</taxon>
        <taxon>Actinomycetes</taxon>
        <taxon>Micrococcales</taxon>
        <taxon>Sanguibacteraceae</taxon>
        <taxon>Sanguibacter</taxon>
    </lineage>
</organism>
<dbReference type="AlphaFoldDB" id="D1BB58"/>
<evidence type="ECO:0000259" key="12">
    <source>
        <dbReference type="Pfam" id="PF08533"/>
    </source>
</evidence>
<keyword evidence="14" id="KW-1185">Reference proteome</keyword>